<dbReference type="EMBL" id="HAEB01006344">
    <property type="protein sequence ID" value="SBQ52871.1"/>
    <property type="molecule type" value="Transcribed_RNA"/>
</dbReference>
<feature type="non-terminal residue" evidence="2">
    <location>
        <position position="1"/>
    </location>
</feature>
<keyword evidence="1" id="KW-1133">Transmembrane helix</keyword>
<dbReference type="AlphaFoldDB" id="A0A1A8F284"/>
<evidence type="ECO:0000313" key="2">
    <source>
        <dbReference type="EMBL" id="SBQ52871.1"/>
    </source>
</evidence>
<evidence type="ECO:0000256" key="1">
    <source>
        <dbReference type="SAM" id="Phobius"/>
    </source>
</evidence>
<keyword evidence="1" id="KW-0812">Transmembrane</keyword>
<protein>
    <submittedName>
        <fullName evidence="2">Si:ch211-1f22.4</fullName>
    </submittedName>
</protein>
<sequence length="73" mass="8138">TADDLAAPFTFYALSVPFPFLCLLFIFSSLHLSFLDASSQIYASSSFRSFKGNRLGFSSGRVCWTDQSHCGYH</sequence>
<reference evidence="2" key="1">
    <citation type="submission" date="2016-05" db="EMBL/GenBank/DDBJ databases">
        <authorList>
            <person name="Lavstsen T."/>
            <person name="Jespersen J.S."/>
        </authorList>
    </citation>
    <scope>NUCLEOTIDE SEQUENCE</scope>
    <source>
        <tissue evidence="2">Brain</tissue>
    </source>
</reference>
<feature type="non-terminal residue" evidence="2">
    <location>
        <position position="73"/>
    </location>
</feature>
<proteinExistence type="predicted"/>
<reference evidence="2" key="2">
    <citation type="submission" date="2016-06" db="EMBL/GenBank/DDBJ databases">
        <title>The genome of a short-lived fish provides insights into sex chromosome evolution and the genetic control of aging.</title>
        <authorList>
            <person name="Reichwald K."/>
            <person name="Felder M."/>
            <person name="Petzold A."/>
            <person name="Koch P."/>
            <person name="Groth M."/>
            <person name="Platzer M."/>
        </authorList>
    </citation>
    <scope>NUCLEOTIDE SEQUENCE</scope>
    <source>
        <tissue evidence="2">Brain</tissue>
    </source>
</reference>
<gene>
    <name evidence="2" type="primary">SI:CH211-1F22.4</name>
</gene>
<name>A0A1A8F284_9TELE</name>
<keyword evidence="1" id="KW-0472">Membrane</keyword>
<feature type="transmembrane region" description="Helical" evidence="1">
    <location>
        <begin position="12"/>
        <end position="35"/>
    </location>
</feature>
<accession>A0A1A8F284</accession>
<organism evidence="2">
    <name type="scientific">Nothobranchius korthausae</name>
    <dbReference type="NCBI Taxonomy" id="1143690"/>
    <lineage>
        <taxon>Eukaryota</taxon>
        <taxon>Metazoa</taxon>
        <taxon>Chordata</taxon>
        <taxon>Craniata</taxon>
        <taxon>Vertebrata</taxon>
        <taxon>Euteleostomi</taxon>
        <taxon>Actinopterygii</taxon>
        <taxon>Neopterygii</taxon>
        <taxon>Teleostei</taxon>
        <taxon>Neoteleostei</taxon>
        <taxon>Acanthomorphata</taxon>
        <taxon>Ovalentaria</taxon>
        <taxon>Atherinomorphae</taxon>
        <taxon>Cyprinodontiformes</taxon>
        <taxon>Nothobranchiidae</taxon>
        <taxon>Nothobranchius</taxon>
    </lineage>
</organism>